<proteinExistence type="predicted"/>
<evidence type="ECO:0000313" key="2">
    <source>
        <dbReference type="Proteomes" id="UP000236893"/>
    </source>
</evidence>
<keyword evidence="2" id="KW-1185">Reference proteome</keyword>
<comment type="caution">
    <text evidence="1">The sequence shown here is derived from an EMBL/GenBank/DDBJ whole genome shotgun (WGS) entry which is preliminary data.</text>
</comment>
<dbReference type="Proteomes" id="UP000236893">
    <property type="component" value="Unassembled WGS sequence"/>
</dbReference>
<evidence type="ECO:0000313" key="1">
    <source>
        <dbReference type="EMBL" id="POY36620.1"/>
    </source>
</evidence>
<protein>
    <submittedName>
        <fullName evidence="1">Lantibiotic ABC transporter</fullName>
    </submittedName>
</protein>
<name>A0A2S5A202_9SPHI</name>
<dbReference type="InterPro" id="IPR027417">
    <property type="entry name" value="P-loop_NTPase"/>
</dbReference>
<gene>
    <name evidence="1" type="ORF">C3K47_09605</name>
</gene>
<dbReference type="RefSeq" id="WP_103788923.1">
    <property type="nucleotide sequence ID" value="NZ_PQVF01000006.1"/>
</dbReference>
<reference evidence="1 2" key="1">
    <citation type="submission" date="2018-01" db="EMBL/GenBank/DDBJ databases">
        <authorList>
            <person name="Gaut B.S."/>
            <person name="Morton B.R."/>
            <person name="Clegg M.T."/>
            <person name="Duvall M.R."/>
        </authorList>
    </citation>
    <scope>NUCLEOTIDE SEQUENCE [LARGE SCALE GENOMIC DNA]</scope>
    <source>
        <strain evidence="1 2">HR-AV</strain>
    </source>
</reference>
<organism evidence="1 2">
    <name type="scientific">Solitalea longa</name>
    <dbReference type="NCBI Taxonomy" id="2079460"/>
    <lineage>
        <taxon>Bacteria</taxon>
        <taxon>Pseudomonadati</taxon>
        <taxon>Bacteroidota</taxon>
        <taxon>Sphingobacteriia</taxon>
        <taxon>Sphingobacteriales</taxon>
        <taxon>Sphingobacteriaceae</taxon>
        <taxon>Solitalea</taxon>
    </lineage>
</organism>
<sequence length="316" mass="36861">MRNLIQEYSVFSQYFAPRGKERLLFLGEQIAHRHLTFPDRLIGIVGDAGSGKSSLIKGMFPGLELSNDDDAINPRKIMQVRELFDNVQEATTYHIDMRFQMAFTQMHEIVDFVRNALEHNRRVVIEHFNLLYPALGVNADIIVGIGEEIIVTRPSLFGPEPQCIYEIVHESLVYRKMAHTVEDITIYILNRDFGISEEMFYSSDMRNGFVLKFPKEPRIDFDKLSEKVHEMIDMHLDVSYYDEEHIKIGDIIKQCNGPRFHIRNTSEVKHFSFVKHMIKDTKTKEYCLIGRLSDDTDVEISKLNTLHFLKRCDNQN</sequence>
<dbReference type="EMBL" id="PQVF01000006">
    <property type="protein sequence ID" value="POY36620.1"/>
    <property type="molecule type" value="Genomic_DNA"/>
</dbReference>
<accession>A0A2S5A202</accession>
<dbReference type="AlphaFoldDB" id="A0A2S5A202"/>
<dbReference type="OrthoDB" id="9789120at2"/>
<dbReference type="SUPFAM" id="SSF52540">
    <property type="entry name" value="P-loop containing nucleoside triphosphate hydrolases"/>
    <property type="match status" value="1"/>
</dbReference>